<dbReference type="SUPFAM" id="SSF143011">
    <property type="entry name" value="RelE-like"/>
    <property type="match status" value="1"/>
</dbReference>
<accession>A0ABS0YDK7</accession>
<evidence type="ECO:0000313" key="2">
    <source>
        <dbReference type="Proteomes" id="UP000614714"/>
    </source>
</evidence>
<dbReference type="Proteomes" id="UP000614714">
    <property type="component" value="Unassembled WGS sequence"/>
</dbReference>
<dbReference type="InterPro" id="IPR035093">
    <property type="entry name" value="RelE/ParE_toxin_dom_sf"/>
</dbReference>
<keyword evidence="2" id="KW-1185">Reference proteome</keyword>
<reference evidence="1 2" key="1">
    <citation type="submission" date="2020-12" db="EMBL/GenBank/DDBJ databases">
        <title>Geomonas sp. Red421, isolated from paddy soil.</title>
        <authorList>
            <person name="Xu Z."/>
            <person name="Zhang Z."/>
            <person name="Masuda Y."/>
            <person name="Itoh H."/>
            <person name="Senoo K."/>
        </authorList>
    </citation>
    <scope>NUCLEOTIDE SEQUENCE [LARGE SCALE GENOMIC DNA]</scope>
    <source>
        <strain evidence="1 2">Red421</strain>
    </source>
</reference>
<name>A0ABS0YDK7_9BACT</name>
<gene>
    <name evidence="1" type="ORF">JFN91_09115</name>
</gene>
<evidence type="ECO:0000313" key="1">
    <source>
        <dbReference type="EMBL" id="MBJ6750372.1"/>
    </source>
</evidence>
<protein>
    <submittedName>
        <fullName evidence="1">Cytotoxic translational repressor of toxin-antitoxin stability system</fullName>
    </submittedName>
</protein>
<dbReference type="RefSeq" id="WP_199388906.1">
    <property type="nucleotide sequence ID" value="NZ_JAEMHL010000004.1"/>
</dbReference>
<comment type="caution">
    <text evidence="1">The sequence shown here is derived from an EMBL/GenBank/DDBJ whole genome shotgun (WGS) entry which is preliminary data.</text>
</comment>
<sequence length="92" mass="10597">MSYTVRLTRQANKQKEKLPEKVKAALLFLLHEIARCGPVRGDWPNYGKLGAKRHHCHIKKGKPTYVAVWEEIDGEVRLVELTYVGTHEKAPY</sequence>
<dbReference type="EMBL" id="JAEMHL010000004">
    <property type="protein sequence ID" value="MBJ6750372.1"/>
    <property type="molecule type" value="Genomic_DNA"/>
</dbReference>
<proteinExistence type="predicted"/>
<organism evidence="1 2">
    <name type="scientific">Geomonas anaerohicana</name>
    <dbReference type="NCBI Taxonomy" id="2798583"/>
    <lineage>
        <taxon>Bacteria</taxon>
        <taxon>Pseudomonadati</taxon>
        <taxon>Thermodesulfobacteriota</taxon>
        <taxon>Desulfuromonadia</taxon>
        <taxon>Geobacterales</taxon>
        <taxon>Geobacteraceae</taxon>
        <taxon>Geomonas</taxon>
    </lineage>
</organism>